<dbReference type="Pfam" id="PF24125">
    <property type="entry name" value="Cds6_C"/>
    <property type="match status" value="1"/>
</dbReference>
<keyword evidence="2 3" id="KW-0802">TPR repeat</keyword>
<dbReference type="InterPro" id="IPR056203">
    <property type="entry name" value="Cds6_C"/>
</dbReference>
<dbReference type="Pfam" id="PF13432">
    <property type="entry name" value="TPR_16"/>
    <property type="match status" value="1"/>
</dbReference>
<name>A0A1M5MLY6_9GAMM</name>
<gene>
    <name evidence="7" type="ORF">SAMN04488068_1341</name>
</gene>
<feature type="repeat" description="TPR" evidence="3">
    <location>
        <begin position="95"/>
        <end position="128"/>
    </location>
</feature>
<accession>A0A1M5MLY6</accession>
<dbReference type="AlphaFoldDB" id="A0A1M5MLY6"/>
<feature type="chain" id="PRO_5013133010" evidence="5">
    <location>
        <begin position="28"/>
        <end position="328"/>
    </location>
</feature>
<feature type="domain" description="Cds6 C-terminal" evidence="6">
    <location>
        <begin position="223"/>
        <end position="325"/>
    </location>
</feature>
<dbReference type="SUPFAM" id="SSF54427">
    <property type="entry name" value="NTF2-like"/>
    <property type="match status" value="1"/>
</dbReference>
<dbReference type="PROSITE" id="PS50293">
    <property type="entry name" value="TPR_REGION"/>
    <property type="match status" value="1"/>
</dbReference>
<dbReference type="RefSeq" id="WP_245793169.1">
    <property type="nucleotide sequence ID" value="NZ_FQWZ01000003.1"/>
</dbReference>
<feature type="signal peptide" evidence="5">
    <location>
        <begin position="1"/>
        <end position="27"/>
    </location>
</feature>
<keyword evidence="8" id="KW-1185">Reference proteome</keyword>
<sequence length="328" mass="35151">MDKRFYLNISRGAAASLLWLASQAAFAASAVEEAQTLLSQGQFDQALKKVDAQLKTAPQDAEARFLRGLILVKLNRGPEAIKVFADLTRDYPQLPEPYNNLAVLYAQQGDYEKARDALEAALATHPSYATAHENLGDIYAALAGAAYNRALTLDQSNQMVRSKLALISQLDSAGGKGAAPAPNTPVAAAPTPAPAPAAVPPPSTVPPPAAAGLDASTAQSATSVVNAWAAAWSAKELTAYFATYSPRFVPEGNLSRTTWEAQRRERILRATRISVSAADPKVERVSSDRVAVTFTQNYESDSFSDQVSKTLELEQAGASWLIVREYTR</sequence>
<dbReference type="Gene3D" id="3.10.450.50">
    <property type="match status" value="1"/>
</dbReference>
<evidence type="ECO:0000256" key="1">
    <source>
        <dbReference type="ARBA" id="ARBA00022737"/>
    </source>
</evidence>
<dbReference type="Gene3D" id="1.25.40.10">
    <property type="entry name" value="Tetratricopeptide repeat domain"/>
    <property type="match status" value="1"/>
</dbReference>
<dbReference type="STRING" id="490188.SAMN04488068_1341"/>
<evidence type="ECO:0000256" key="3">
    <source>
        <dbReference type="PROSITE-ProRule" id="PRU00339"/>
    </source>
</evidence>
<dbReference type="PANTHER" id="PTHR44943">
    <property type="entry name" value="CELLULOSE SYNTHASE OPERON PROTEIN C"/>
    <property type="match status" value="1"/>
</dbReference>
<organism evidence="7 8">
    <name type="scientific">Hydrocarboniphaga daqingensis</name>
    <dbReference type="NCBI Taxonomy" id="490188"/>
    <lineage>
        <taxon>Bacteria</taxon>
        <taxon>Pseudomonadati</taxon>
        <taxon>Pseudomonadota</taxon>
        <taxon>Gammaproteobacteria</taxon>
        <taxon>Nevskiales</taxon>
        <taxon>Nevskiaceae</taxon>
        <taxon>Hydrocarboniphaga</taxon>
    </lineage>
</organism>
<feature type="compositionally biased region" description="Low complexity" evidence="4">
    <location>
        <begin position="178"/>
        <end position="190"/>
    </location>
</feature>
<dbReference type="SUPFAM" id="SSF48452">
    <property type="entry name" value="TPR-like"/>
    <property type="match status" value="1"/>
</dbReference>
<dbReference type="SMART" id="SM00028">
    <property type="entry name" value="TPR"/>
    <property type="match status" value="4"/>
</dbReference>
<evidence type="ECO:0000256" key="4">
    <source>
        <dbReference type="SAM" id="MobiDB-lite"/>
    </source>
</evidence>
<evidence type="ECO:0000259" key="6">
    <source>
        <dbReference type="Pfam" id="PF24125"/>
    </source>
</evidence>
<evidence type="ECO:0000313" key="7">
    <source>
        <dbReference type="EMBL" id="SHG78390.1"/>
    </source>
</evidence>
<protein>
    <submittedName>
        <fullName evidence="7">Tetratricopeptide repeat-containing protein</fullName>
    </submittedName>
</protein>
<dbReference type="Proteomes" id="UP000199758">
    <property type="component" value="Unassembled WGS sequence"/>
</dbReference>
<evidence type="ECO:0000256" key="5">
    <source>
        <dbReference type="SAM" id="SignalP"/>
    </source>
</evidence>
<evidence type="ECO:0000256" key="2">
    <source>
        <dbReference type="ARBA" id="ARBA00022803"/>
    </source>
</evidence>
<dbReference type="EMBL" id="FQWZ01000003">
    <property type="protein sequence ID" value="SHG78390.1"/>
    <property type="molecule type" value="Genomic_DNA"/>
</dbReference>
<dbReference type="InterPro" id="IPR051685">
    <property type="entry name" value="Ycf3/AcsC/BcsC/TPR_MFPF"/>
</dbReference>
<dbReference type="PROSITE" id="PS50005">
    <property type="entry name" value="TPR"/>
    <property type="match status" value="1"/>
</dbReference>
<dbReference type="Pfam" id="PF13414">
    <property type="entry name" value="TPR_11"/>
    <property type="match status" value="1"/>
</dbReference>
<proteinExistence type="predicted"/>
<keyword evidence="1" id="KW-0677">Repeat</keyword>
<evidence type="ECO:0000313" key="8">
    <source>
        <dbReference type="Proteomes" id="UP000199758"/>
    </source>
</evidence>
<feature type="region of interest" description="Disordered" evidence="4">
    <location>
        <begin position="174"/>
        <end position="213"/>
    </location>
</feature>
<feature type="compositionally biased region" description="Pro residues" evidence="4">
    <location>
        <begin position="191"/>
        <end position="209"/>
    </location>
</feature>
<dbReference type="PANTHER" id="PTHR44943:SF8">
    <property type="entry name" value="TPR REPEAT-CONTAINING PROTEIN MJ0263"/>
    <property type="match status" value="1"/>
</dbReference>
<dbReference type="InterPro" id="IPR011990">
    <property type="entry name" value="TPR-like_helical_dom_sf"/>
</dbReference>
<dbReference type="InterPro" id="IPR032710">
    <property type="entry name" value="NTF2-like_dom_sf"/>
</dbReference>
<dbReference type="InterPro" id="IPR019734">
    <property type="entry name" value="TPR_rpt"/>
</dbReference>
<reference evidence="7 8" key="1">
    <citation type="submission" date="2016-11" db="EMBL/GenBank/DDBJ databases">
        <authorList>
            <person name="Jaros S."/>
            <person name="Januszkiewicz K."/>
            <person name="Wedrychowicz H."/>
        </authorList>
    </citation>
    <scope>NUCLEOTIDE SEQUENCE [LARGE SCALE GENOMIC DNA]</scope>
    <source>
        <strain evidence="7 8">CGMCC 1.7049</strain>
    </source>
</reference>
<keyword evidence="5" id="KW-0732">Signal</keyword>